<dbReference type="Gene3D" id="3.40.250.10">
    <property type="entry name" value="Rhodanese-like domain"/>
    <property type="match status" value="1"/>
</dbReference>
<accession>A0A382SC74</accession>
<gene>
    <name evidence="2" type="ORF">METZ01_LOCUS360313</name>
</gene>
<feature type="domain" description="Rhodanese" evidence="1">
    <location>
        <begin position="124"/>
        <end position="218"/>
    </location>
</feature>
<dbReference type="InterPro" id="IPR040503">
    <property type="entry name" value="TRHO_N"/>
</dbReference>
<evidence type="ECO:0000259" key="1">
    <source>
        <dbReference type="PROSITE" id="PS50206"/>
    </source>
</evidence>
<dbReference type="CDD" id="cd01518">
    <property type="entry name" value="RHOD_YceA"/>
    <property type="match status" value="1"/>
</dbReference>
<evidence type="ECO:0000313" key="2">
    <source>
        <dbReference type="EMBL" id="SVD07459.1"/>
    </source>
</evidence>
<feature type="non-terminal residue" evidence="2">
    <location>
        <position position="240"/>
    </location>
</feature>
<dbReference type="Pfam" id="PF17773">
    <property type="entry name" value="UPF0176_N"/>
    <property type="match status" value="1"/>
</dbReference>
<dbReference type="InterPro" id="IPR020936">
    <property type="entry name" value="TrhO"/>
</dbReference>
<dbReference type="PANTHER" id="PTHR43268:SF3">
    <property type="entry name" value="RHODANESE-LIKE DOMAIN-CONTAINING PROTEIN 7-RELATED"/>
    <property type="match status" value="1"/>
</dbReference>
<reference evidence="2" key="1">
    <citation type="submission" date="2018-05" db="EMBL/GenBank/DDBJ databases">
        <authorList>
            <person name="Lanie J.A."/>
            <person name="Ng W.-L."/>
            <person name="Kazmierczak K.M."/>
            <person name="Andrzejewski T.M."/>
            <person name="Davidsen T.M."/>
            <person name="Wayne K.J."/>
            <person name="Tettelin H."/>
            <person name="Glass J.I."/>
            <person name="Rusch D."/>
            <person name="Podicherti R."/>
            <person name="Tsui H.-C.T."/>
            <person name="Winkler M.E."/>
        </authorList>
    </citation>
    <scope>NUCLEOTIDE SEQUENCE</scope>
</reference>
<dbReference type="SMART" id="SM00450">
    <property type="entry name" value="RHOD"/>
    <property type="match status" value="1"/>
</dbReference>
<dbReference type="Pfam" id="PF00581">
    <property type="entry name" value="Rhodanese"/>
    <property type="match status" value="1"/>
</dbReference>
<dbReference type="PROSITE" id="PS50206">
    <property type="entry name" value="RHODANESE_3"/>
    <property type="match status" value="1"/>
</dbReference>
<dbReference type="InterPro" id="IPR036873">
    <property type="entry name" value="Rhodanese-like_dom_sf"/>
</dbReference>
<dbReference type="InterPro" id="IPR001763">
    <property type="entry name" value="Rhodanese-like_dom"/>
</dbReference>
<dbReference type="PANTHER" id="PTHR43268">
    <property type="entry name" value="THIOSULFATE SULFURTRANSFERASE/RHODANESE-LIKE DOMAIN-CONTAINING PROTEIN 2"/>
    <property type="match status" value="1"/>
</dbReference>
<proteinExistence type="inferred from homology"/>
<dbReference type="EMBL" id="UINC01127987">
    <property type="protein sequence ID" value="SVD07459.1"/>
    <property type="molecule type" value="Genomic_DNA"/>
</dbReference>
<dbReference type="HAMAP" id="MF_00469">
    <property type="entry name" value="TrhO"/>
    <property type="match status" value="1"/>
</dbReference>
<dbReference type="SUPFAM" id="SSF52821">
    <property type="entry name" value="Rhodanese/Cell cycle control phosphatase"/>
    <property type="match status" value="1"/>
</dbReference>
<name>A0A382SC74_9ZZZZ</name>
<organism evidence="2">
    <name type="scientific">marine metagenome</name>
    <dbReference type="NCBI Taxonomy" id="408172"/>
    <lineage>
        <taxon>unclassified sequences</taxon>
        <taxon>metagenomes</taxon>
        <taxon>ecological metagenomes</taxon>
    </lineage>
</organism>
<dbReference type="AlphaFoldDB" id="A0A382SC74"/>
<protein>
    <recommendedName>
        <fullName evidence="1">Rhodanese domain-containing protein</fullName>
    </recommendedName>
</protein>
<sequence length="240" mass="28064">MMPDHFTVIAFYEFKRIKSKFIKYKKQFNNFCNEKNIRGTIILSPEGINGTVAGLNDSINEFSVLLNKFNFNNTEIKYSYTKIMPFYKLKIKLKEEIVPFANKVKNPAKTGKFIKPKDWNNLIKDDSVLVIDVRNKYETKIGRFKNSVDPKTHNFIEFNNFIKSKLSKNKDQNIAMYCTGGIRCEKASAYMLQEGFKNIYQLEGGILKYLEEIDQKNTLWEDECFVFDNRVSVKNEMSLG</sequence>
<dbReference type="Gene3D" id="3.30.70.100">
    <property type="match status" value="1"/>
</dbReference>